<comment type="subcellular location">
    <subcellularLocation>
        <location evidence="1">Virion</location>
    </subcellularLocation>
</comment>
<evidence type="ECO:0000259" key="3">
    <source>
        <dbReference type="Pfam" id="PF05065"/>
    </source>
</evidence>
<proteinExistence type="predicted"/>
<dbReference type="SUPFAM" id="SSF56563">
    <property type="entry name" value="Major capsid protein gp5"/>
    <property type="match status" value="1"/>
</dbReference>
<feature type="compositionally biased region" description="Basic and acidic residues" evidence="2">
    <location>
        <begin position="32"/>
        <end position="67"/>
    </location>
</feature>
<dbReference type="Proteomes" id="UP001631993">
    <property type="component" value="Unassembled WGS sequence"/>
</dbReference>
<feature type="region of interest" description="Disordered" evidence="2">
    <location>
        <begin position="23"/>
        <end position="83"/>
    </location>
</feature>
<dbReference type="InterPro" id="IPR024455">
    <property type="entry name" value="Phage_capsid"/>
</dbReference>
<sequence length="410" mass="45357">MKIRELKAKRTKLGADAKALMEAATGAGRSMTGEEEKQFDALMDERDQVDRTIERSERLLDDDRQGLDDDPDEPNGPGKRGQEARMDAWNAYLRSGQPGLSAVQARALNAGNDPEGGFLVAPEQFVQQLLQNVDDMTPLRGLATVERLTTAESLGVPTLDADLDDAEWTSEVGTGTQDDGLRFGKRELRPHPLAKRVLVSRKLLRASAMNPEQIVRERMAYRHATAQENAFMTGDGNQKALGLFTASTNGISTGRDIDVPTSGTGFVHNATDGYAADALITAKYTLKSQYHAKARWLFHRLVLAEIRKVKDAEGQYIWKPGLSDKPDTILEIPFILSEFAPSTLADDDYIGMLGDFSFYWIVDALQFEVQRLVELYAQTNQIGFIGRAECDGMPVLEEAFVRLQSDDNVA</sequence>
<evidence type="ECO:0000313" key="4">
    <source>
        <dbReference type="EMBL" id="MFM9653580.1"/>
    </source>
</evidence>
<keyword evidence="5" id="KW-1185">Reference proteome</keyword>
<organism evidence="4 5">
    <name type="scientific">Streptomyces galilaeus</name>
    <dbReference type="NCBI Taxonomy" id="33899"/>
    <lineage>
        <taxon>Bacteria</taxon>
        <taxon>Bacillati</taxon>
        <taxon>Actinomycetota</taxon>
        <taxon>Actinomycetes</taxon>
        <taxon>Kitasatosporales</taxon>
        <taxon>Streptomycetaceae</taxon>
        <taxon>Streptomyces</taxon>
    </lineage>
</organism>
<accession>A0ABW9J0Y9</accession>
<comment type="caution">
    <text evidence="4">The sequence shown here is derived from an EMBL/GenBank/DDBJ whole genome shotgun (WGS) entry which is preliminary data.</text>
</comment>
<dbReference type="NCBIfam" id="TIGR01554">
    <property type="entry name" value="major_cap_HK97"/>
    <property type="match status" value="1"/>
</dbReference>
<dbReference type="Gene3D" id="3.30.2320.10">
    <property type="entry name" value="hypothetical protein PF0899 domain"/>
    <property type="match status" value="1"/>
</dbReference>
<dbReference type="InterPro" id="IPR054612">
    <property type="entry name" value="Phage_capsid-like_C"/>
</dbReference>
<protein>
    <submittedName>
        <fullName evidence="4">Phage major capsid protein</fullName>
    </submittedName>
</protein>
<evidence type="ECO:0000256" key="1">
    <source>
        <dbReference type="ARBA" id="ARBA00004328"/>
    </source>
</evidence>
<name>A0ABW9J0Y9_STRGJ</name>
<dbReference type="Pfam" id="PF05065">
    <property type="entry name" value="Phage_capsid"/>
    <property type="match status" value="1"/>
</dbReference>
<feature type="domain" description="Phage capsid-like C-terminal" evidence="3">
    <location>
        <begin position="117"/>
        <end position="404"/>
    </location>
</feature>
<dbReference type="RefSeq" id="WP_369278423.1">
    <property type="nucleotide sequence ID" value="NZ_JBJVMW010000042.1"/>
</dbReference>
<dbReference type="EMBL" id="JBJVNE010000068">
    <property type="protein sequence ID" value="MFM9653580.1"/>
    <property type="molecule type" value="Genomic_DNA"/>
</dbReference>
<gene>
    <name evidence="4" type="ORF">ACKI1S_46840</name>
</gene>
<evidence type="ECO:0000313" key="5">
    <source>
        <dbReference type="Proteomes" id="UP001631993"/>
    </source>
</evidence>
<evidence type="ECO:0000256" key="2">
    <source>
        <dbReference type="SAM" id="MobiDB-lite"/>
    </source>
</evidence>
<reference evidence="4 5" key="1">
    <citation type="submission" date="2024-12" db="EMBL/GenBank/DDBJ databases">
        <title>Forecasting of Potato common scab and diversities of Pathogenic streptomyces spp. in china.</title>
        <authorList>
            <person name="Handique U."/>
            <person name="Wu J."/>
        </authorList>
    </citation>
    <scope>NUCLEOTIDE SEQUENCE [LARGE SCALE GENOMIC DNA]</scope>
    <source>
        <strain evidence="4 5">ZRIMU1585</strain>
    </source>
</reference>